<keyword evidence="4" id="KW-0378">Hydrolase</keyword>
<gene>
    <name evidence="6" type="ORF">RIMI_LOCUS13253926</name>
</gene>
<evidence type="ECO:0000256" key="1">
    <source>
        <dbReference type="ARBA" id="ARBA00011079"/>
    </source>
</evidence>
<dbReference type="Gene3D" id="3.40.50.1820">
    <property type="entry name" value="alpha/beta hydrolase"/>
    <property type="match status" value="1"/>
</dbReference>
<comment type="similarity">
    <text evidence="1">Belongs to the peptidase S28 family.</text>
</comment>
<sequence>MTQFVLAVSAWTVSAEDGEDTQRRSSVERRIGRQWMYQTCTEFGYFQSSDSVSQPFSGFPLRADPLSPWCCHGLRNLVTVVPEFLWIAAQCLAFEDILVYFTLSDRSYLSDFLIENSYHVQQCTDVYGKDFNLPTVVGAIQQTNENYGGLNVQSSRIIFPNGLIDPWHALGINSNLSSDLLAFPMQAATLRYLHTEQLLNDSDPWRCSVLDSDLVVFDTQQRSGSCCDIAGRS</sequence>
<evidence type="ECO:0000256" key="2">
    <source>
        <dbReference type="ARBA" id="ARBA00022670"/>
    </source>
</evidence>
<dbReference type="PANTHER" id="PTHR11010:SF117">
    <property type="entry name" value="SERINE PROTEASE 16"/>
    <property type="match status" value="1"/>
</dbReference>
<evidence type="ECO:0000256" key="4">
    <source>
        <dbReference type="ARBA" id="ARBA00022801"/>
    </source>
</evidence>
<dbReference type="InterPro" id="IPR029058">
    <property type="entry name" value="AB_hydrolase_fold"/>
</dbReference>
<keyword evidence="7" id="KW-1185">Reference proteome</keyword>
<accession>A0ABN9LX38</accession>
<dbReference type="EMBL" id="CAUEEQ010032527">
    <property type="protein sequence ID" value="CAJ0950965.1"/>
    <property type="molecule type" value="Genomic_DNA"/>
</dbReference>
<keyword evidence="2" id="KW-0645">Protease</keyword>
<dbReference type="InterPro" id="IPR008758">
    <property type="entry name" value="Peptidase_S28"/>
</dbReference>
<evidence type="ECO:0000313" key="7">
    <source>
        <dbReference type="Proteomes" id="UP001176940"/>
    </source>
</evidence>
<comment type="caution">
    <text evidence="6">The sequence shown here is derived from an EMBL/GenBank/DDBJ whole genome shotgun (WGS) entry which is preliminary data.</text>
</comment>
<dbReference type="PANTHER" id="PTHR11010">
    <property type="entry name" value="PROTEASE S28 PRO-X CARBOXYPEPTIDASE-RELATED"/>
    <property type="match status" value="1"/>
</dbReference>
<name>A0ABN9LX38_9NEOB</name>
<reference evidence="6" key="1">
    <citation type="submission" date="2023-07" db="EMBL/GenBank/DDBJ databases">
        <authorList>
            <person name="Stuckert A."/>
        </authorList>
    </citation>
    <scope>NUCLEOTIDE SEQUENCE</scope>
</reference>
<evidence type="ECO:0000256" key="3">
    <source>
        <dbReference type="ARBA" id="ARBA00022729"/>
    </source>
</evidence>
<evidence type="ECO:0000256" key="5">
    <source>
        <dbReference type="ARBA" id="ARBA00023180"/>
    </source>
</evidence>
<keyword evidence="3" id="KW-0732">Signal</keyword>
<keyword evidence="5" id="KW-0325">Glycoprotein</keyword>
<dbReference type="Pfam" id="PF05577">
    <property type="entry name" value="Peptidase_S28"/>
    <property type="match status" value="2"/>
</dbReference>
<organism evidence="6 7">
    <name type="scientific">Ranitomeya imitator</name>
    <name type="common">mimic poison frog</name>
    <dbReference type="NCBI Taxonomy" id="111125"/>
    <lineage>
        <taxon>Eukaryota</taxon>
        <taxon>Metazoa</taxon>
        <taxon>Chordata</taxon>
        <taxon>Craniata</taxon>
        <taxon>Vertebrata</taxon>
        <taxon>Euteleostomi</taxon>
        <taxon>Amphibia</taxon>
        <taxon>Batrachia</taxon>
        <taxon>Anura</taxon>
        <taxon>Neobatrachia</taxon>
        <taxon>Hyloidea</taxon>
        <taxon>Dendrobatidae</taxon>
        <taxon>Dendrobatinae</taxon>
        <taxon>Ranitomeya</taxon>
    </lineage>
</organism>
<proteinExistence type="inferred from homology"/>
<dbReference type="Proteomes" id="UP001176940">
    <property type="component" value="Unassembled WGS sequence"/>
</dbReference>
<protein>
    <submittedName>
        <fullName evidence="6">Uncharacterized protein</fullName>
    </submittedName>
</protein>
<evidence type="ECO:0000313" key="6">
    <source>
        <dbReference type="EMBL" id="CAJ0950965.1"/>
    </source>
</evidence>